<dbReference type="AlphaFoldDB" id="A0A420IJV7"/>
<dbReference type="EMBL" id="MCBR01008269">
    <property type="protein sequence ID" value="RKF74834.1"/>
    <property type="molecule type" value="Genomic_DNA"/>
</dbReference>
<gene>
    <name evidence="2" type="ORF">GcC1_082027</name>
</gene>
<sequence>MSNSTEERYPGIEIDRSLWKSTLVNPQDLTPLIKQIANTYLLSNLKGLLREHLRTNDVWTAKKQGVSMTASLAQIVEDENENQGTVEEIESQLNEGSFNSKHGQPISSRVLKFDPSTGQRNSRADIIKPDLRAQTSDSGGYFTQFNPPHFETEERRQQSLSKWHTTTLARICQKNPELSMEMCFEMLIKELQKAQLAISSAYQTELCLRDTVINTVRDIPECSMACYKPAATFEALCADIRASIATALRIKQGPSVFPKTTTISPLRTQINQPDEQLYTD</sequence>
<feature type="compositionally biased region" description="Polar residues" evidence="1">
    <location>
        <begin position="96"/>
        <end position="107"/>
    </location>
</feature>
<protein>
    <submittedName>
        <fullName evidence="2">Uncharacterized protein</fullName>
    </submittedName>
</protein>
<proteinExistence type="predicted"/>
<accession>A0A420IJV7</accession>
<comment type="caution">
    <text evidence="2">The sequence shown here is derived from an EMBL/GenBank/DDBJ whole genome shotgun (WGS) entry which is preliminary data.</text>
</comment>
<dbReference type="Proteomes" id="UP000285405">
    <property type="component" value="Unassembled WGS sequence"/>
</dbReference>
<evidence type="ECO:0000313" key="2">
    <source>
        <dbReference type="EMBL" id="RKF74834.1"/>
    </source>
</evidence>
<feature type="non-terminal residue" evidence="2">
    <location>
        <position position="280"/>
    </location>
</feature>
<reference evidence="2 3" key="1">
    <citation type="journal article" date="2018" name="BMC Genomics">
        <title>Comparative genome analyses reveal sequence features reflecting distinct modes of host-adaptation between dicot and monocot powdery mildew.</title>
        <authorList>
            <person name="Wu Y."/>
            <person name="Ma X."/>
            <person name="Pan Z."/>
            <person name="Kale S.D."/>
            <person name="Song Y."/>
            <person name="King H."/>
            <person name="Zhang Q."/>
            <person name="Presley C."/>
            <person name="Deng X."/>
            <person name="Wei C.I."/>
            <person name="Xiao S."/>
        </authorList>
    </citation>
    <scope>NUCLEOTIDE SEQUENCE [LARGE SCALE GENOMIC DNA]</scope>
    <source>
        <strain evidence="2">UCSC1</strain>
    </source>
</reference>
<feature type="region of interest" description="Disordered" evidence="1">
    <location>
        <begin position="96"/>
        <end position="122"/>
    </location>
</feature>
<name>A0A420IJV7_9PEZI</name>
<organism evidence="2 3">
    <name type="scientific">Golovinomyces cichoracearum</name>
    <dbReference type="NCBI Taxonomy" id="62708"/>
    <lineage>
        <taxon>Eukaryota</taxon>
        <taxon>Fungi</taxon>
        <taxon>Dikarya</taxon>
        <taxon>Ascomycota</taxon>
        <taxon>Pezizomycotina</taxon>
        <taxon>Leotiomycetes</taxon>
        <taxon>Erysiphales</taxon>
        <taxon>Erysiphaceae</taxon>
        <taxon>Golovinomyces</taxon>
    </lineage>
</organism>
<evidence type="ECO:0000313" key="3">
    <source>
        <dbReference type="Proteomes" id="UP000285405"/>
    </source>
</evidence>
<dbReference type="OrthoDB" id="10572947at2759"/>
<evidence type="ECO:0000256" key="1">
    <source>
        <dbReference type="SAM" id="MobiDB-lite"/>
    </source>
</evidence>